<reference evidence="2 3" key="1">
    <citation type="submission" date="2019-03" db="EMBL/GenBank/DDBJ databases">
        <title>Arthrobacter sp. nov., an bacterium isolated from biocrust in Mu Us Desert.</title>
        <authorList>
            <person name="Lixiong L."/>
        </authorList>
    </citation>
    <scope>NUCLEOTIDE SEQUENCE [LARGE SCALE GENOMIC DNA]</scope>
    <source>
        <strain evidence="2 3">SLN-3</strain>
    </source>
</reference>
<comment type="caution">
    <text evidence="2">The sequence shown here is derived from an EMBL/GenBank/DDBJ whole genome shotgun (WGS) entry which is preliminary data.</text>
</comment>
<proteinExistence type="predicted"/>
<sequence>MNSEVYSHGHHPSVTQAHATRTLADSGAYLIGHLRPGMDVLDVGCGPGSITADLARAVAPGTVTGLDRSPEVVAEAAGLAADLPNVRFQTGNVYDLDFPDESFDLVHAHQVLHHLADPVAALREMRRVARPGGLVAVRDADYAAMSWYPRLPELDEWMELYQRIARGNGAEPDAGRRLLGWAQDAGFQDVEVSSSNWLYATDERRRAHSESWAARVLHSAFADQALERGLADRDDLERISAGWLAWGRAPEATFLMPSTEILARP</sequence>
<evidence type="ECO:0000259" key="1">
    <source>
        <dbReference type="Pfam" id="PF13847"/>
    </source>
</evidence>
<dbReference type="Proteomes" id="UP000295411">
    <property type="component" value="Unassembled WGS sequence"/>
</dbReference>
<dbReference type="InterPro" id="IPR050508">
    <property type="entry name" value="Methyltransf_Superfamily"/>
</dbReference>
<dbReference type="InterPro" id="IPR025714">
    <property type="entry name" value="Methyltranfer_dom"/>
</dbReference>
<dbReference type="EMBL" id="SMTK01000003">
    <property type="protein sequence ID" value="TDK25404.1"/>
    <property type="molecule type" value="Genomic_DNA"/>
</dbReference>
<keyword evidence="2" id="KW-0808">Transferase</keyword>
<feature type="domain" description="Methyltransferase" evidence="1">
    <location>
        <begin position="36"/>
        <end position="168"/>
    </location>
</feature>
<dbReference type="Gene3D" id="3.40.50.150">
    <property type="entry name" value="Vaccinia Virus protein VP39"/>
    <property type="match status" value="1"/>
</dbReference>
<evidence type="ECO:0000313" key="2">
    <source>
        <dbReference type="EMBL" id="TDK25404.1"/>
    </source>
</evidence>
<dbReference type="SUPFAM" id="SSF53335">
    <property type="entry name" value="S-adenosyl-L-methionine-dependent methyltransferases"/>
    <property type="match status" value="1"/>
</dbReference>
<keyword evidence="3" id="KW-1185">Reference proteome</keyword>
<dbReference type="AlphaFoldDB" id="A0A4R5TW89"/>
<organism evidence="2 3">
    <name type="scientific">Arthrobacter crusticola</name>
    <dbReference type="NCBI Taxonomy" id="2547960"/>
    <lineage>
        <taxon>Bacteria</taxon>
        <taxon>Bacillati</taxon>
        <taxon>Actinomycetota</taxon>
        <taxon>Actinomycetes</taxon>
        <taxon>Micrococcales</taxon>
        <taxon>Micrococcaceae</taxon>
        <taxon>Arthrobacter</taxon>
    </lineage>
</organism>
<evidence type="ECO:0000313" key="3">
    <source>
        <dbReference type="Proteomes" id="UP000295411"/>
    </source>
</evidence>
<gene>
    <name evidence="2" type="ORF">E2F48_09055</name>
</gene>
<dbReference type="CDD" id="cd02440">
    <property type="entry name" value="AdoMet_MTases"/>
    <property type="match status" value="1"/>
</dbReference>
<dbReference type="GO" id="GO:0008168">
    <property type="term" value="F:methyltransferase activity"/>
    <property type="evidence" value="ECO:0007669"/>
    <property type="project" value="UniProtKB-KW"/>
</dbReference>
<dbReference type="PANTHER" id="PTHR42912">
    <property type="entry name" value="METHYLTRANSFERASE"/>
    <property type="match status" value="1"/>
</dbReference>
<dbReference type="RefSeq" id="WP_133403673.1">
    <property type="nucleotide sequence ID" value="NZ_SMTK01000003.1"/>
</dbReference>
<dbReference type="InterPro" id="IPR029063">
    <property type="entry name" value="SAM-dependent_MTases_sf"/>
</dbReference>
<dbReference type="GO" id="GO:0032259">
    <property type="term" value="P:methylation"/>
    <property type="evidence" value="ECO:0007669"/>
    <property type="project" value="UniProtKB-KW"/>
</dbReference>
<name>A0A4R5TW89_9MICC</name>
<keyword evidence="2" id="KW-0489">Methyltransferase</keyword>
<dbReference type="Pfam" id="PF13847">
    <property type="entry name" value="Methyltransf_31"/>
    <property type="match status" value="1"/>
</dbReference>
<protein>
    <submittedName>
        <fullName evidence="2">Methyltransferase domain-containing protein</fullName>
    </submittedName>
</protein>
<dbReference type="PANTHER" id="PTHR42912:SF93">
    <property type="entry name" value="N6-ADENOSINE-METHYLTRANSFERASE TMT1A"/>
    <property type="match status" value="1"/>
</dbReference>
<dbReference type="OrthoDB" id="9795634at2"/>
<accession>A0A4R5TW89</accession>